<name>A0A2A2ETL2_9GAMM</name>
<dbReference type="AlphaFoldDB" id="A0A2A2ETL2"/>
<comment type="caution">
    <text evidence="2">The sequence shown here is derived from an EMBL/GenBank/DDBJ whole genome shotgun (WGS) entry which is preliminary data.</text>
</comment>
<dbReference type="EMBL" id="NSKB01000004">
    <property type="protein sequence ID" value="PAU76466.1"/>
    <property type="molecule type" value="Genomic_DNA"/>
</dbReference>
<dbReference type="Gene3D" id="3.40.630.30">
    <property type="match status" value="1"/>
</dbReference>
<reference evidence="2 3" key="1">
    <citation type="submission" date="2017-08" db="EMBL/GenBank/DDBJ databases">
        <title>Halomonas alkalisoli sp. nov., isolated from saline alkaline soil.</title>
        <authorList>
            <person name="Wang D."/>
            <person name="Zhang G."/>
        </authorList>
    </citation>
    <scope>NUCLEOTIDE SEQUENCE [LARGE SCALE GENOMIC DNA]</scope>
    <source>
        <strain evidence="2 3">WRN001</strain>
    </source>
</reference>
<dbReference type="InterPro" id="IPR000182">
    <property type="entry name" value="GNAT_dom"/>
</dbReference>
<organism evidence="2 3">
    <name type="scientific">Halomonas salipaludis</name>
    <dbReference type="NCBI Taxonomy" id="2032625"/>
    <lineage>
        <taxon>Bacteria</taxon>
        <taxon>Pseudomonadati</taxon>
        <taxon>Pseudomonadota</taxon>
        <taxon>Gammaproteobacteria</taxon>
        <taxon>Oceanospirillales</taxon>
        <taxon>Halomonadaceae</taxon>
        <taxon>Halomonas</taxon>
    </lineage>
</organism>
<evidence type="ECO:0000313" key="2">
    <source>
        <dbReference type="EMBL" id="PAU76466.1"/>
    </source>
</evidence>
<dbReference type="Proteomes" id="UP000217771">
    <property type="component" value="Unassembled WGS sequence"/>
</dbReference>
<dbReference type="PROSITE" id="PS51186">
    <property type="entry name" value="GNAT"/>
    <property type="match status" value="1"/>
</dbReference>
<dbReference type="Pfam" id="PF00583">
    <property type="entry name" value="Acetyltransf_1"/>
    <property type="match status" value="1"/>
</dbReference>
<dbReference type="OrthoDB" id="9775804at2"/>
<dbReference type="RefSeq" id="WP_095620860.1">
    <property type="nucleotide sequence ID" value="NZ_NSKB01000004.1"/>
</dbReference>
<keyword evidence="2" id="KW-0808">Transferase</keyword>
<dbReference type="GO" id="GO:0016747">
    <property type="term" value="F:acyltransferase activity, transferring groups other than amino-acyl groups"/>
    <property type="evidence" value="ECO:0007669"/>
    <property type="project" value="InterPro"/>
</dbReference>
<sequence length="163" mass="18384">MTYKIETQTPSSCTSEQLHQFERLVLCGGEVTPAGLTGRINRSFRLAWALDGSEPVAVAALKRPNEGYHRSVFLKSRSFEDANSWEAELGWIFVAEGHRRKGLARKLVAALFQDEPNRNVFATSRERNDPIMPLLEEFGFVREGNPYASESGEYNLVLHLKQA</sequence>
<protein>
    <submittedName>
        <fullName evidence="2">GNAT family N-acetyltransferase</fullName>
    </submittedName>
</protein>
<feature type="domain" description="N-acetyltransferase" evidence="1">
    <location>
        <begin position="3"/>
        <end position="161"/>
    </location>
</feature>
<proteinExistence type="predicted"/>
<dbReference type="SUPFAM" id="SSF55729">
    <property type="entry name" value="Acyl-CoA N-acyltransferases (Nat)"/>
    <property type="match status" value="1"/>
</dbReference>
<gene>
    <name evidence="2" type="ORF">CK498_10650</name>
</gene>
<dbReference type="InterPro" id="IPR016181">
    <property type="entry name" value="Acyl_CoA_acyltransferase"/>
</dbReference>
<accession>A0A2A2ETL2</accession>
<evidence type="ECO:0000313" key="3">
    <source>
        <dbReference type="Proteomes" id="UP000217771"/>
    </source>
</evidence>
<keyword evidence="3" id="KW-1185">Reference proteome</keyword>
<dbReference type="CDD" id="cd04301">
    <property type="entry name" value="NAT_SF"/>
    <property type="match status" value="1"/>
</dbReference>
<evidence type="ECO:0000259" key="1">
    <source>
        <dbReference type="PROSITE" id="PS51186"/>
    </source>
</evidence>